<evidence type="ECO:0000313" key="3">
    <source>
        <dbReference type="Proteomes" id="UP001189429"/>
    </source>
</evidence>
<protein>
    <recommendedName>
        <fullName evidence="1">Reverse transcriptase domain-containing protein</fullName>
    </recommendedName>
</protein>
<name>A0ABN9XVW0_9DINO</name>
<keyword evidence="3" id="KW-1185">Reference proteome</keyword>
<sequence>MSFKLISWNAQGIAKLSAEFFVETLREQHDYDAAIFQEVGYWGTTTKLEVSGGDLYLVTPRVGGKKQMGLLDSLGELLDLITTAPSVAYPIVGVDAQTALPPPRADKERWIGDFPGPACHCDFKRPPAQTDYVLIPARDIWKVSTAREEVVASAQSDHSAIKLELTLGTRGRYVWNGGRAPMKGWTCLDNRFQRWSHNACYADRNPAPITHELMQTLRMLEARRRGTRDRVQRAIYGKDIIGIRRQIWAANRALQHGSHEAGNPRVRTPRRALPGPARIQLTSAAGEIEDDPLRIKELLGREYSNAFRASHGEGACRGLREAPGDVEAMKAPGVDGVVAEVLQKLNALGLIKKCGSKLTLRSPQYAYRKSQAMGVIFSMRMHVEKAREWNRPIFIMDGDIEAAFDRASHRSIEETLRRRAVPRPAVLAIVRELSASAVIKMGSIQTQPVLRTPGIRQGTPASTILFNLVLEDASEEFLDECWTHGQGFEFPGEATLHEAGLLHADNLWLFAGAAETLRLMAMAWRRVLRDRGWRIPPSGLTWGATALGREFGDYQARVEGGILTRAPRAEGFPCLGAVFDFDGTSWKDTQHRAARLLSLLRSQAVSAWTRLPLAAGREAARASYQSCLALWFGGSLCALQTQPTWNIDVNLRRLTWAGHLAR</sequence>
<comment type="caution">
    <text evidence="2">The sequence shown here is derived from an EMBL/GenBank/DDBJ whole genome shotgun (WGS) entry which is preliminary data.</text>
</comment>
<gene>
    <name evidence="2" type="ORF">PCOR1329_LOCUS80337</name>
</gene>
<dbReference type="Pfam" id="PF00078">
    <property type="entry name" value="RVT_1"/>
    <property type="match status" value="1"/>
</dbReference>
<evidence type="ECO:0000313" key="2">
    <source>
        <dbReference type="EMBL" id="CAK0904239.1"/>
    </source>
</evidence>
<dbReference type="EMBL" id="CAUYUJ010021378">
    <property type="protein sequence ID" value="CAK0904239.1"/>
    <property type="molecule type" value="Genomic_DNA"/>
</dbReference>
<dbReference type="InterPro" id="IPR000477">
    <property type="entry name" value="RT_dom"/>
</dbReference>
<proteinExistence type="predicted"/>
<dbReference type="Proteomes" id="UP001189429">
    <property type="component" value="Unassembled WGS sequence"/>
</dbReference>
<dbReference type="PANTHER" id="PTHR19446">
    <property type="entry name" value="REVERSE TRANSCRIPTASES"/>
    <property type="match status" value="1"/>
</dbReference>
<accession>A0ABN9XVW0</accession>
<reference evidence="2" key="1">
    <citation type="submission" date="2023-10" db="EMBL/GenBank/DDBJ databases">
        <authorList>
            <person name="Chen Y."/>
            <person name="Shah S."/>
            <person name="Dougan E. K."/>
            <person name="Thang M."/>
            <person name="Chan C."/>
        </authorList>
    </citation>
    <scope>NUCLEOTIDE SEQUENCE [LARGE SCALE GENOMIC DNA]</scope>
</reference>
<feature type="domain" description="Reverse transcriptase" evidence="1">
    <location>
        <begin position="360"/>
        <end position="537"/>
    </location>
</feature>
<organism evidence="2 3">
    <name type="scientific">Prorocentrum cordatum</name>
    <dbReference type="NCBI Taxonomy" id="2364126"/>
    <lineage>
        <taxon>Eukaryota</taxon>
        <taxon>Sar</taxon>
        <taxon>Alveolata</taxon>
        <taxon>Dinophyceae</taxon>
        <taxon>Prorocentrales</taxon>
        <taxon>Prorocentraceae</taxon>
        <taxon>Prorocentrum</taxon>
    </lineage>
</organism>
<evidence type="ECO:0000259" key="1">
    <source>
        <dbReference type="Pfam" id="PF00078"/>
    </source>
</evidence>